<evidence type="ECO:0000313" key="4">
    <source>
        <dbReference type="EMBL" id="KAK5173554.1"/>
    </source>
</evidence>
<feature type="transmembrane region" description="Helical" evidence="2">
    <location>
        <begin position="581"/>
        <end position="602"/>
    </location>
</feature>
<dbReference type="InterPro" id="IPR053143">
    <property type="entry name" value="Arylsulfate_ST"/>
</dbReference>
<dbReference type="PANTHER" id="PTHR35340">
    <property type="entry name" value="PQQ ENZYME REPEAT PROTEIN-RELATED"/>
    <property type="match status" value="1"/>
</dbReference>
<dbReference type="GeneID" id="89923582"/>
<feature type="signal peptide" evidence="3">
    <location>
        <begin position="1"/>
        <end position="22"/>
    </location>
</feature>
<keyword evidence="5" id="KW-1185">Reference proteome</keyword>
<gene>
    <name evidence="4" type="ORF">LTR77_002235</name>
</gene>
<dbReference type="AlphaFoldDB" id="A0AAV9PIK3"/>
<evidence type="ECO:0008006" key="6">
    <source>
        <dbReference type="Google" id="ProtNLM"/>
    </source>
</evidence>
<dbReference type="Pfam" id="PF14269">
    <property type="entry name" value="Arylsulfotran_2"/>
    <property type="match status" value="1"/>
</dbReference>
<evidence type="ECO:0000256" key="1">
    <source>
        <dbReference type="SAM" id="MobiDB-lite"/>
    </source>
</evidence>
<feature type="compositionally biased region" description="Polar residues" evidence="1">
    <location>
        <begin position="690"/>
        <end position="699"/>
    </location>
</feature>
<dbReference type="PANTHER" id="PTHR35340:SF6">
    <property type="entry name" value="ASST-DOMAIN-CONTAINING PROTEIN"/>
    <property type="match status" value="1"/>
</dbReference>
<protein>
    <recommendedName>
        <fullName evidence="6">ASST-domain-containing protein</fullName>
    </recommendedName>
</protein>
<proteinExistence type="predicted"/>
<keyword evidence="2" id="KW-1133">Transmembrane helix</keyword>
<comment type="caution">
    <text evidence="4">The sequence shown here is derived from an EMBL/GenBank/DDBJ whole genome shotgun (WGS) entry which is preliminary data.</text>
</comment>
<organism evidence="4 5">
    <name type="scientific">Saxophila tyrrhenica</name>
    <dbReference type="NCBI Taxonomy" id="1690608"/>
    <lineage>
        <taxon>Eukaryota</taxon>
        <taxon>Fungi</taxon>
        <taxon>Dikarya</taxon>
        <taxon>Ascomycota</taxon>
        <taxon>Pezizomycotina</taxon>
        <taxon>Dothideomycetes</taxon>
        <taxon>Dothideomycetidae</taxon>
        <taxon>Mycosphaerellales</taxon>
        <taxon>Extremaceae</taxon>
        <taxon>Saxophila</taxon>
    </lineage>
</organism>
<dbReference type="RefSeq" id="XP_064662249.1">
    <property type="nucleotide sequence ID" value="XM_064799494.1"/>
</dbReference>
<evidence type="ECO:0000313" key="5">
    <source>
        <dbReference type="Proteomes" id="UP001337655"/>
    </source>
</evidence>
<feature type="chain" id="PRO_5043496997" description="ASST-domain-containing protein" evidence="3">
    <location>
        <begin position="23"/>
        <end position="699"/>
    </location>
</feature>
<dbReference type="Proteomes" id="UP001337655">
    <property type="component" value="Unassembled WGS sequence"/>
</dbReference>
<evidence type="ECO:0000256" key="2">
    <source>
        <dbReference type="SAM" id="Phobius"/>
    </source>
</evidence>
<accession>A0AAV9PIK3</accession>
<dbReference type="InterPro" id="IPR039535">
    <property type="entry name" value="ASST-like"/>
</dbReference>
<reference evidence="4 5" key="1">
    <citation type="submission" date="2023-08" db="EMBL/GenBank/DDBJ databases">
        <title>Black Yeasts Isolated from many extreme environments.</title>
        <authorList>
            <person name="Coleine C."/>
            <person name="Stajich J.E."/>
            <person name="Selbmann L."/>
        </authorList>
    </citation>
    <scope>NUCLEOTIDE SEQUENCE [LARGE SCALE GENOMIC DNA]</scope>
    <source>
        <strain evidence="4 5">CCFEE 5935</strain>
    </source>
</reference>
<keyword evidence="2" id="KW-0812">Transmembrane</keyword>
<dbReference type="EMBL" id="JAVRRT010000003">
    <property type="protein sequence ID" value="KAK5173554.1"/>
    <property type="molecule type" value="Genomic_DNA"/>
</dbReference>
<keyword evidence="3" id="KW-0732">Signal</keyword>
<feature type="region of interest" description="Disordered" evidence="1">
    <location>
        <begin position="667"/>
        <end position="699"/>
    </location>
</feature>
<name>A0AAV9PIK3_9PEZI</name>
<sequence length="699" mass="77880">MPKNQARICCAFVLSFAALAAGKAPADNGKPYDTTTIDSKAHYQVTTDTSRVVWPWRTYKTSSHNPPIMNITQHKGKLADGYVFISPVDSNKKDGTYDLSGTGFIMDTNGDLIFAADEDGMGFCDEWVAGMTDFRAQPYKGRQHITYWNGCNTLGAHWGHRWGRVTMMDEEYTKFDLNPDLGINTFEPATRGNIDVHEHQMTDRDTMVVTSYNNTQWDLTSMDGPADAWVADSMFFEVEVKTGKILFEWRALEHVPLKASHYGFHAAGAGVTKRVPWDWFHINSVQRVGEDYLISARHHFAVYLISGKDGSVLWKLDGLNGGTFGSIPAKFRWQHHARAHNVTKDGMTVSVFNNMVNGPKNEKTQTNGLAFWLSLPPKHDSPPVLVKKLQTQDEMLFTGTQGSYQMDVGNGNGFIGYGTVPVVREFGSDGKLLWQGQFGDYSAVMCYRGFKMEWHGTPKNWDPIALIENPRIHTPRVYASWNGATEITGWAVFAGKKKDSLKSIGVAKKEGFETVFKLDKKMKCVQVGAIRNGEIIRNSSISCIGDDAGSDAKYVQLQAENRRLQAEVDGLGNAAWEAYELFAEVAFGVIVVVLGVWALIFFRDRRRRRQYQSTCTSRNEHRITPCAANNKRSPTIIGFRATKVGHHPTSFSAFVTGPDFGEVVSDLHRGSVGEESDEEETTAQRAAPTDPSSSMALRA</sequence>
<keyword evidence="2" id="KW-0472">Membrane</keyword>
<evidence type="ECO:0000256" key="3">
    <source>
        <dbReference type="SAM" id="SignalP"/>
    </source>
</evidence>